<evidence type="ECO:0008006" key="3">
    <source>
        <dbReference type="Google" id="ProtNLM"/>
    </source>
</evidence>
<dbReference type="OrthoDB" id="7268727at2"/>
<evidence type="ECO:0000313" key="2">
    <source>
        <dbReference type="Proteomes" id="UP000197097"/>
    </source>
</evidence>
<evidence type="ECO:0000313" key="1">
    <source>
        <dbReference type="EMBL" id="OWQ91759.1"/>
    </source>
</evidence>
<dbReference type="RefSeq" id="WP_088474230.1">
    <property type="nucleotide sequence ID" value="NZ_NISJ01000014.1"/>
</dbReference>
<gene>
    <name evidence="1" type="ORF">CDQ91_18690</name>
</gene>
<dbReference type="Proteomes" id="UP000197097">
    <property type="component" value="Unassembled WGS sequence"/>
</dbReference>
<protein>
    <recommendedName>
        <fullName evidence="3">CENP-V/GFA domain-containing protein</fullName>
    </recommendedName>
</protein>
<organism evidence="1 2">
    <name type="scientific">Sphingopyxis witflariensis</name>
    <dbReference type="NCBI Taxonomy" id="173675"/>
    <lineage>
        <taxon>Bacteria</taxon>
        <taxon>Pseudomonadati</taxon>
        <taxon>Pseudomonadota</taxon>
        <taxon>Alphaproteobacteria</taxon>
        <taxon>Sphingomonadales</taxon>
        <taxon>Sphingomonadaceae</taxon>
        <taxon>Sphingopyxis</taxon>
    </lineage>
</organism>
<comment type="caution">
    <text evidence="1">The sequence shown here is derived from an EMBL/GenBank/DDBJ whole genome shotgun (WGS) entry which is preliminary data.</text>
</comment>
<proteinExistence type="predicted"/>
<accession>A0A246JGN2</accession>
<dbReference type="EMBL" id="NISJ01000014">
    <property type="protein sequence ID" value="OWQ91759.1"/>
    <property type="molecule type" value="Genomic_DNA"/>
</dbReference>
<reference evidence="1 2" key="1">
    <citation type="journal article" date="2002" name="Int. J. Syst. Evol. Microbiol.">
        <title>Sphingopyxis witflariensis sp. nov., isolated from activated sludge.</title>
        <authorList>
            <person name="Kampfer P."/>
            <person name="Witzenberger R."/>
            <person name="Denner E.B."/>
            <person name="Busse H.J."/>
            <person name="Neef A."/>
        </authorList>
    </citation>
    <scope>NUCLEOTIDE SEQUENCE [LARGE SCALE GENOMIC DNA]</scope>
    <source>
        <strain evidence="1 2">DSM 14551</strain>
    </source>
</reference>
<keyword evidence="2" id="KW-1185">Reference proteome</keyword>
<dbReference type="InterPro" id="IPR046149">
    <property type="entry name" value="DUF6151"/>
</dbReference>
<dbReference type="AlphaFoldDB" id="A0A246JGN2"/>
<name>A0A246JGN2_9SPHN</name>
<dbReference type="Pfam" id="PF19648">
    <property type="entry name" value="DUF6151"/>
    <property type="match status" value="1"/>
</dbReference>
<sequence>MTSDLPFACECGTVSGTLLRVGPDQGDHVVCHCADCQYLAHHLGHAGQMLDEHGGASLYQSRCARVHIASGRDQLACVHLTDKPTLRWYAKCCRTPLFNTYANGKIPYITTQLGACDPAARARLVGPPRGHLFTEEGVGDTSHLPKMSMGALMRRFFPRMIKDLVSGDRRKCELFDSKTLEPIAKPHRMTSEERLAQKAG</sequence>
<dbReference type="Gene3D" id="3.90.1590.10">
    <property type="entry name" value="glutathione-dependent formaldehyde- activating enzyme (gfa)"/>
    <property type="match status" value="1"/>
</dbReference>